<evidence type="ECO:0000256" key="1">
    <source>
        <dbReference type="SAM" id="SignalP"/>
    </source>
</evidence>
<feature type="signal peptide" evidence="1">
    <location>
        <begin position="1"/>
        <end position="26"/>
    </location>
</feature>
<protein>
    <submittedName>
        <fullName evidence="2">Uncharacterized protein</fullName>
    </submittedName>
</protein>
<dbReference type="AlphaFoldDB" id="A0A4R6ZG05"/>
<evidence type="ECO:0000313" key="3">
    <source>
        <dbReference type="Proteomes" id="UP000295558"/>
    </source>
</evidence>
<gene>
    <name evidence="2" type="ORF">DFP96_1141</name>
</gene>
<dbReference type="Proteomes" id="UP000295558">
    <property type="component" value="Unassembled WGS sequence"/>
</dbReference>
<proteinExistence type="predicted"/>
<organism evidence="2 3">
    <name type="scientific">Listeria rocourtiae</name>
    <dbReference type="NCBI Taxonomy" id="647910"/>
    <lineage>
        <taxon>Bacteria</taxon>
        <taxon>Bacillati</taxon>
        <taxon>Bacillota</taxon>
        <taxon>Bacilli</taxon>
        <taxon>Bacillales</taxon>
        <taxon>Listeriaceae</taxon>
        <taxon>Listeria</taxon>
    </lineage>
</organism>
<keyword evidence="3" id="KW-1185">Reference proteome</keyword>
<feature type="chain" id="PRO_5020632494" evidence="1">
    <location>
        <begin position="27"/>
        <end position="64"/>
    </location>
</feature>
<sequence length="64" mass="6831">MNKVAVPVIVFCLGMSSLVSPNQVQAIENTSTALESRLASSGKLIDSPYSIKVPTNKDPLLFIP</sequence>
<accession>A0A4R6ZG05</accession>
<name>A0A4R6ZG05_9LIST</name>
<dbReference type="EMBL" id="SNZK01000014">
    <property type="protein sequence ID" value="TDR51171.1"/>
    <property type="molecule type" value="Genomic_DNA"/>
</dbReference>
<dbReference type="RefSeq" id="WP_133621057.1">
    <property type="nucleotide sequence ID" value="NZ_SNZK01000014.1"/>
</dbReference>
<evidence type="ECO:0000313" key="2">
    <source>
        <dbReference type="EMBL" id="TDR51171.1"/>
    </source>
</evidence>
<keyword evidence="1" id="KW-0732">Signal</keyword>
<dbReference type="STRING" id="1265846.PROCOU_13078"/>
<reference evidence="2 3" key="1">
    <citation type="submission" date="2019-03" db="EMBL/GenBank/DDBJ databases">
        <title>Genomic Encyclopedia of Type Strains, Phase III (KMG-III): the genomes of soil and plant-associated and newly described type strains.</title>
        <authorList>
            <person name="Whitman W."/>
        </authorList>
    </citation>
    <scope>NUCLEOTIDE SEQUENCE [LARGE SCALE GENOMIC DNA]</scope>
    <source>
        <strain evidence="2 3">CECT 7972</strain>
    </source>
</reference>
<feature type="non-terminal residue" evidence="2">
    <location>
        <position position="64"/>
    </location>
</feature>
<comment type="caution">
    <text evidence="2">The sequence shown here is derived from an EMBL/GenBank/DDBJ whole genome shotgun (WGS) entry which is preliminary data.</text>
</comment>